<dbReference type="Proteomes" id="UP001478862">
    <property type="component" value="Unassembled WGS sequence"/>
</dbReference>
<dbReference type="CDD" id="cd24033">
    <property type="entry name" value="ASKHA_NBD_NodU_CmcH-like_N"/>
    <property type="match status" value="1"/>
</dbReference>
<gene>
    <name evidence="4" type="ORF">ABNX05_09515</name>
</gene>
<dbReference type="PANTHER" id="PTHR34847:SF1">
    <property type="entry name" value="NODULATION PROTEIN U"/>
    <property type="match status" value="1"/>
</dbReference>
<organism evidence="4 5">
    <name type="scientific">Lysinibacillus zambalensis</name>
    <dbReference type="NCBI Taxonomy" id="3160866"/>
    <lineage>
        <taxon>Bacteria</taxon>
        <taxon>Bacillati</taxon>
        <taxon>Bacillota</taxon>
        <taxon>Bacilli</taxon>
        <taxon>Bacillales</taxon>
        <taxon>Bacillaceae</taxon>
        <taxon>Lysinibacillus</taxon>
    </lineage>
</organism>
<keyword evidence="5" id="KW-1185">Reference proteome</keyword>
<evidence type="ECO:0000313" key="5">
    <source>
        <dbReference type="Proteomes" id="UP001478862"/>
    </source>
</evidence>
<dbReference type="InterPro" id="IPR038152">
    <property type="entry name" value="Carbam_trans_C_sf"/>
</dbReference>
<dbReference type="Gene3D" id="3.30.420.40">
    <property type="match status" value="2"/>
</dbReference>
<comment type="caution">
    <text evidence="4">The sequence shown here is derived from an EMBL/GenBank/DDBJ whole genome shotgun (WGS) entry which is preliminary data.</text>
</comment>
<name>A0ABV1MQS2_9BACI</name>
<dbReference type="Pfam" id="PF02543">
    <property type="entry name" value="Carbam_trans_N"/>
    <property type="match status" value="2"/>
</dbReference>
<comment type="similarity">
    <text evidence="1">Belongs to the NodU/CmcH family.</text>
</comment>
<evidence type="ECO:0000259" key="3">
    <source>
        <dbReference type="Pfam" id="PF16861"/>
    </source>
</evidence>
<sequence length="568" mass="64075">MITVGLNACIVDENNEIRPVDGGGVCLFEDDKLLFAITEERLTYKKYDGGFKKSLEYVLEASGKSLQDVDQFAVSFYGVSLNVPKFLIEYIQTELSIQSHQKLIIVPSHHLSHAYAAFYSSGFKEALIVVNDNEGQIIGEKKSPHMFENSCERNSYYLARNGEIELIDRDFEYPQGLGFGKLYNKFTRYLGMGNYHNAGKTMGLASFGSDNLLSLGDAYIKDYDGSIHCIIPDTGSTEKDMKTLFKKLGVTIPEPRKKTDPLRQMHADLAQYVQKQLEKWTTVKVEKLIEQYNLEYVCVGGGVALNCPTNSALLNIERVKNVYIPNAPQDQGLCIGNAIYAIVNSRREKANFNQVKFEVPLYSGKKYTVTANEIQTILKEFSNLHFSEVEDPCKIAAKLIAEGNVIAWFQGASEFGPRALGNRSILGDPRDKLVVNRLNLEIKKREAFRPFAPSVLIEKTQDYFENFSIESPSMMFTADVKKEQVKNISGVVHVDGTARLQTVNKQDNPMYYRLIQHFGKLTGIYLVINTSFNLDGKPIVETPYDAIACFNKSELDYLVIENFVLRKI</sequence>
<evidence type="ECO:0000313" key="4">
    <source>
        <dbReference type="EMBL" id="MEQ6354855.1"/>
    </source>
</evidence>
<feature type="domain" description="Carbamoyltransferase C-terminal" evidence="3">
    <location>
        <begin position="397"/>
        <end position="567"/>
    </location>
</feature>
<reference evidence="4 5" key="1">
    <citation type="submission" date="2024-06" db="EMBL/GenBank/DDBJ databases">
        <title>Lysinibacillus zambalefons sp. nov., a Novel Firmicute Isolated from the Poon Bato Zambales Hyperalkaline Spring.</title>
        <authorList>
            <person name="Aja J.A."/>
            <person name="Lazaro J.E.H."/>
            <person name="Llorin L.D."/>
            <person name="Lim K.R."/>
            <person name="Teodosio J."/>
            <person name="Dalisay D.S."/>
        </authorList>
    </citation>
    <scope>NUCLEOTIDE SEQUENCE [LARGE SCALE GENOMIC DNA]</scope>
    <source>
        <strain evidence="4 5">M3</strain>
    </source>
</reference>
<dbReference type="Pfam" id="PF16861">
    <property type="entry name" value="Carbam_trans_C"/>
    <property type="match status" value="1"/>
</dbReference>
<evidence type="ECO:0000259" key="2">
    <source>
        <dbReference type="Pfam" id="PF02543"/>
    </source>
</evidence>
<dbReference type="InterPro" id="IPR031730">
    <property type="entry name" value="Carbam_trans_C"/>
</dbReference>
<proteinExistence type="inferred from homology"/>
<dbReference type="EMBL" id="JBEGDG010000005">
    <property type="protein sequence ID" value="MEQ6354855.1"/>
    <property type="molecule type" value="Genomic_DNA"/>
</dbReference>
<evidence type="ECO:0000256" key="1">
    <source>
        <dbReference type="ARBA" id="ARBA00006129"/>
    </source>
</evidence>
<accession>A0ABV1MQS2</accession>
<dbReference type="InterPro" id="IPR043129">
    <property type="entry name" value="ATPase_NBD"/>
</dbReference>
<dbReference type="RefSeq" id="WP_349659495.1">
    <property type="nucleotide sequence ID" value="NZ_JBEGDG010000005.1"/>
</dbReference>
<dbReference type="PANTHER" id="PTHR34847">
    <property type="entry name" value="NODULATION PROTEIN U"/>
    <property type="match status" value="1"/>
</dbReference>
<dbReference type="InterPro" id="IPR003696">
    <property type="entry name" value="Carbtransf_dom"/>
</dbReference>
<dbReference type="InterPro" id="IPR051338">
    <property type="entry name" value="NodU/CmcH_Carbamoyltrnsfr"/>
</dbReference>
<feature type="domain" description="Carbamoyltransferase" evidence="2">
    <location>
        <begin position="101"/>
        <end position="339"/>
    </location>
</feature>
<protein>
    <submittedName>
        <fullName evidence="4">Carbamoyltransferase C-terminal domain-containing protein</fullName>
    </submittedName>
</protein>
<feature type="domain" description="Carbamoyltransferase" evidence="2">
    <location>
        <begin position="23"/>
        <end position="74"/>
    </location>
</feature>
<dbReference type="SUPFAM" id="SSF53067">
    <property type="entry name" value="Actin-like ATPase domain"/>
    <property type="match status" value="1"/>
</dbReference>
<dbReference type="Gene3D" id="3.90.870.20">
    <property type="entry name" value="Carbamoyltransferase, C-terminal domain"/>
    <property type="match status" value="1"/>
</dbReference>